<feature type="domain" description="Solute-binding protein family 3/N-terminal" evidence="4">
    <location>
        <begin position="34"/>
        <end position="255"/>
    </location>
</feature>
<accession>A0ABM8IFH4</accession>
<evidence type="ECO:0000256" key="3">
    <source>
        <dbReference type="ARBA" id="ARBA00022729"/>
    </source>
</evidence>
<sequence length="314" mass="34628">MKRHFISITLILTVLLFASCKGKEKIADHIELQQLTLGIIPSMDYIPFAVAQKQGIYDSLGLSVDFVKFQSASDRDNAFKTGKLDGAITDLTHAIFLQANGAGLKIIMKTDGALYLLTGKESGIRKLSDLKLTNIGVSENTAAEFFTDITLQSANILTENVNKPKINKIPVRLEMLQNGQIDASFFPEPFATVARNNGMKTLITSKELGINVSGTIFSEKAIQEKSEEITALVQGYNLGVEFIKTHPAKEWIKILAEDSELPESAVKHVHSTDFQKAELPEAKDLKANISWLKAKQLIKNNFTGENLVDSTFVK</sequence>
<evidence type="ECO:0000313" key="5">
    <source>
        <dbReference type="EMBL" id="BEG98220.1"/>
    </source>
</evidence>
<evidence type="ECO:0000313" key="6">
    <source>
        <dbReference type="Proteomes" id="UP001496674"/>
    </source>
</evidence>
<dbReference type="Gene3D" id="3.40.190.10">
    <property type="entry name" value="Periplasmic binding protein-like II"/>
    <property type="match status" value="2"/>
</dbReference>
<dbReference type="SUPFAM" id="SSF53850">
    <property type="entry name" value="Periplasmic binding protein-like II"/>
    <property type="match status" value="1"/>
</dbReference>
<dbReference type="PANTHER" id="PTHR30024:SF47">
    <property type="entry name" value="TAURINE-BINDING PERIPLASMIC PROTEIN"/>
    <property type="match status" value="1"/>
</dbReference>
<evidence type="ECO:0000256" key="2">
    <source>
        <dbReference type="ARBA" id="ARBA00010742"/>
    </source>
</evidence>
<dbReference type="EMBL" id="AP028055">
    <property type="protein sequence ID" value="BEG98220.1"/>
    <property type="molecule type" value="Genomic_DNA"/>
</dbReference>
<name>A0ABM8IFH4_9BACE</name>
<dbReference type="RefSeq" id="WP_353332981.1">
    <property type="nucleotide sequence ID" value="NZ_AP028055.1"/>
</dbReference>
<evidence type="ECO:0000259" key="4">
    <source>
        <dbReference type="SMART" id="SM00062"/>
    </source>
</evidence>
<dbReference type="PANTHER" id="PTHR30024">
    <property type="entry name" value="ALIPHATIC SULFONATES-BINDING PROTEIN-RELATED"/>
    <property type="match status" value="1"/>
</dbReference>
<proteinExistence type="inferred from homology"/>
<keyword evidence="6" id="KW-1185">Reference proteome</keyword>
<comment type="similarity">
    <text evidence="2">Belongs to the bacterial solute-binding protein SsuA/TauA family.</text>
</comment>
<dbReference type="Pfam" id="PF13379">
    <property type="entry name" value="NMT1_2"/>
    <property type="match status" value="1"/>
</dbReference>
<keyword evidence="3" id="KW-0732">Signal</keyword>
<organism evidence="5 6">
    <name type="scientific">Bacteroides sedimenti</name>
    <dbReference type="NCBI Taxonomy" id="2136147"/>
    <lineage>
        <taxon>Bacteria</taxon>
        <taxon>Pseudomonadati</taxon>
        <taxon>Bacteroidota</taxon>
        <taxon>Bacteroidia</taxon>
        <taxon>Bacteroidales</taxon>
        <taxon>Bacteroidaceae</taxon>
        <taxon>Bacteroides</taxon>
    </lineage>
</organism>
<dbReference type="InterPro" id="IPR001638">
    <property type="entry name" value="Solute-binding_3/MltF_N"/>
</dbReference>
<dbReference type="Proteomes" id="UP001496674">
    <property type="component" value="Chromosome"/>
</dbReference>
<protein>
    <submittedName>
        <fullName evidence="5">Thiamine biosynthesis protein</fullName>
    </submittedName>
</protein>
<gene>
    <name evidence="5" type="ORF">BSYN_04850</name>
</gene>
<comment type="subcellular location">
    <subcellularLocation>
        <location evidence="1">Periplasm</location>
    </subcellularLocation>
</comment>
<dbReference type="SMART" id="SM00062">
    <property type="entry name" value="PBPb"/>
    <property type="match status" value="1"/>
</dbReference>
<dbReference type="PROSITE" id="PS51257">
    <property type="entry name" value="PROKAR_LIPOPROTEIN"/>
    <property type="match status" value="1"/>
</dbReference>
<evidence type="ECO:0000256" key="1">
    <source>
        <dbReference type="ARBA" id="ARBA00004418"/>
    </source>
</evidence>
<reference evidence="5 6" key="1">
    <citation type="submission" date="2023-04" db="EMBL/GenBank/DDBJ databases">
        <title>Draft genome sequence of acteroides sedimenti strain YN3PY1.</title>
        <authorList>
            <person name="Yoshida N."/>
        </authorList>
    </citation>
    <scope>NUCLEOTIDE SEQUENCE [LARGE SCALE GENOMIC DNA]</scope>
    <source>
        <strain evidence="5 6">YN3PY1</strain>
    </source>
</reference>